<dbReference type="Proteomes" id="UP000435837">
    <property type="component" value="Unassembled WGS sequence"/>
</dbReference>
<organism evidence="1 2">
    <name type="scientific">Streptomyces caniferus</name>
    <dbReference type="NCBI Taxonomy" id="285557"/>
    <lineage>
        <taxon>Bacteria</taxon>
        <taxon>Bacillati</taxon>
        <taxon>Actinomycetota</taxon>
        <taxon>Actinomycetes</taxon>
        <taxon>Kitasatosporales</taxon>
        <taxon>Streptomycetaceae</taxon>
        <taxon>Streptomyces</taxon>
    </lineage>
</organism>
<dbReference type="NCBIfam" id="TIGR02547">
    <property type="entry name" value="casA_cse1"/>
    <property type="match status" value="1"/>
</dbReference>
<dbReference type="Pfam" id="PF09481">
    <property type="entry name" value="CRISPR_Cse1"/>
    <property type="match status" value="1"/>
</dbReference>
<dbReference type="EMBL" id="BLIN01000001">
    <property type="protein sequence ID" value="GFE03786.1"/>
    <property type="molecule type" value="Genomic_DNA"/>
</dbReference>
<proteinExistence type="predicted"/>
<comment type="caution">
    <text evidence="1">The sequence shown here is derived from an EMBL/GenBank/DDBJ whole genome shotgun (WGS) entry which is preliminary data.</text>
</comment>
<gene>
    <name evidence="1" type="ORF">Scani_00540</name>
</gene>
<protein>
    <recommendedName>
        <fullName evidence="3">Type I-E CRISPR-associated protein Cse1/CasA</fullName>
    </recommendedName>
</protein>
<accession>A0A640S046</accession>
<sequence length="534" mass="58080">MFNVMMSPCVPMSWRRDADPAELAALAPDATPEVAPGVTSLVPAAQALAASHLGTLDVPDVAVESSLRRLLVALFIRVTGLTCDDPDEWEDSWDSLLAAGRLDPTTVSAYVEKWAARFNLHDPVRPFLQDPRLADECGEPASPGKLVMTRPSGNNQPWMNHTPQSAPVAPHEAFWWVLAWRNYGPSGLGANRSHNGITHKSMAAAPLRATISWHPDTGSEYANLLLSCPTPTTIPVTGPDLPEWEQDTLPDPLHPQLPTGPVSRLINRASHAVLTIADPTSGQITGCRIAWRTPVPSAIKNTGAKAALETTLEAITGADDPFLINRDTKGPVRANHTRSLLRDFDSLIHIRRAGDTAKSGVTPPAWIRFLDTLPTDALDQLGTVRARALACHQDKQEKDELWFAQTTPVGVAAYTSGRHPEQAARVATTCGNAEFSAQALGQALRRAWRGISPDPRSECPWTHTAIATYWDQADALFWTGIEPSSEVADFTRLAVRIYDDATRTDASTPTGMLPIAQSRRILTQPPAIRRKKSE</sequence>
<evidence type="ECO:0000313" key="1">
    <source>
        <dbReference type="EMBL" id="GFE03786.1"/>
    </source>
</evidence>
<dbReference type="InterPro" id="IPR013381">
    <property type="entry name" value="CRISPR-assoc_prot_Cse1"/>
</dbReference>
<name>A0A640S046_9ACTN</name>
<evidence type="ECO:0008006" key="3">
    <source>
        <dbReference type="Google" id="ProtNLM"/>
    </source>
</evidence>
<reference evidence="1 2" key="1">
    <citation type="submission" date="2019-12" db="EMBL/GenBank/DDBJ databases">
        <title>Whole genome shotgun sequence of Streptomyces caniferus NBRC 15389.</title>
        <authorList>
            <person name="Ichikawa N."/>
            <person name="Kimura A."/>
            <person name="Kitahashi Y."/>
            <person name="Komaki H."/>
            <person name="Tamura T."/>
        </authorList>
    </citation>
    <scope>NUCLEOTIDE SEQUENCE [LARGE SCALE GENOMIC DNA]</scope>
    <source>
        <strain evidence="1 2">NBRC 15389</strain>
    </source>
</reference>
<dbReference type="AlphaFoldDB" id="A0A640S046"/>
<evidence type="ECO:0000313" key="2">
    <source>
        <dbReference type="Proteomes" id="UP000435837"/>
    </source>
</evidence>